<feature type="region of interest" description="Disordered" evidence="1">
    <location>
        <begin position="86"/>
        <end position="140"/>
    </location>
</feature>
<accession>A0A1H3EK31</accession>
<gene>
    <name evidence="2" type="ORF">SAMN05216287_3729</name>
</gene>
<name>A0A1H3EK31_9PSED</name>
<reference evidence="3" key="1">
    <citation type="submission" date="2016-10" db="EMBL/GenBank/DDBJ databases">
        <authorList>
            <person name="Varghese N."/>
            <person name="Submissions S."/>
        </authorList>
    </citation>
    <scope>NUCLEOTIDE SEQUENCE [LARGE SCALE GENOMIC DNA]</scope>
    <source>
        <strain evidence="3">NRRL B-59562</strain>
    </source>
</reference>
<evidence type="ECO:0000313" key="3">
    <source>
        <dbReference type="Proteomes" id="UP000243778"/>
    </source>
</evidence>
<sequence length="140" mass="14520">MSLSDLIPAQYRVAALAVGAIALLGLGAGGGAATAWWLTDRHYSPQLEVARAVATAKGEQLVACTAARDNLAELTGEQGRALGKLQNEAAQREQAAEAAQNAAHAQAQTDYQAANRLQQERTGGDPAEAAESIIDKELGL</sequence>
<dbReference type="EMBL" id="FNNU01000006">
    <property type="protein sequence ID" value="SDX78279.1"/>
    <property type="molecule type" value="Genomic_DNA"/>
</dbReference>
<keyword evidence="3" id="KW-1185">Reference proteome</keyword>
<proteinExistence type="predicted"/>
<protein>
    <submittedName>
        <fullName evidence="2">Uncharacterized protein</fullName>
    </submittedName>
</protein>
<evidence type="ECO:0000256" key="1">
    <source>
        <dbReference type="SAM" id="MobiDB-lite"/>
    </source>
</evidence>
<evidence type="ECO:0000313" key="2">
    <source>
        <dbReference type="EMBL" id="SDX78279.1"/>
    </source>
</evidence>
<dbReference type="OrthoDB" id="7018333at2"/>
<dbReference type="Proteomes" id="UP000243778">
    <property type="component" value="Unassembled WGS sequence"/>
</dbReference>
<dbReference type="STRING" id="1007099.SAMN05216287_3729"/>
<dbReference type="RefSeq" id="WP_090231147.1">
    <property type="nucleotide sequence ID" value="NZ_FNNU01000006.1"/>
</dbReference>
<feature type="compositionally biased region" description="Low complexity" evidence="1">
    <location>
        <begin position="96"/>
        <end position="108"/>
    </location>
</feature>
<organism evidence="2 3">
    <name type="scientific">Pseudomonas kuykendallii</name>
    <dbReference type="NCBI Taxonomy" id="1007099"/>
    <lineage>
        <taxon>Bacteria</taxon>
        <taxon>Pseudomonadati</taxon>
        <taxon>Pseudomonadota</taxon>
        <taxon>Gammaproteobacteria</taxon>
        <taxon>Pseudomonadales</taxon>
        <taxon>Pseudomonadaceae</taxon>
        <taxon>Pseudomonas</taxon>
    </lineage>
</organism>
<dbReference type="AlphaFoldDB" id="A0A1H3EK31"/>